<evidence type="ECO:0000313" key="5">
    <source>
        <dbReference type="EMBL" id="MDQ8194975.1"/>
    </source>
</evidence>
<dbReference type="InterPro" id="IPR020568">
    <property type="entry name" value="Ribosomal_Su5_D2-typ_SF"/>
</dbReference>
<evidence type="ECO:0000256" key="3">
    <source>
        <dbReference type="ARBA" id="ARBA00022840"/>
    </source>
</evidence>
<name>A0ABU1AJI2_9BACT</name>
<dbReference type="Pfam" id="PF13541">
    <property type="entry name" value="ChlI"/>
    <property type="match status" value="1"/>
</dbReference>
<dbReference type="InterPro" id="IPR004482">
    <property type="entry name" value="Mg_chelat-rel"/>
</dbReference>
<keyword evidence="3" id="KW-0067">ATP-binding</keyword>
<dbReference type="PANTHER" id="PTHR32039:SF7">
    <property type="entry name" value="COMPETENCE PROTEIN COMM"/>
    <property type="match status" value="1"/>
</dbReference>
<dbReference type="InterPro" id="IPR000523">
    <property type="entry name" value="Mg_chelatse_chII-like_cat_dom"/>
</dbReference>
<dbReference type="InterPro" id="IPR025158">
    <property type="entry name" value="Mg_chelat-rel_C"/>
</dbReference>
<dbReference type="InterPro" id="IPR027417">
    <property type="entry name" value="P-loop_NTPase"/>
</dbReference>
<dbReference type="Gene3D" id="3.40.50.300">
    <property type="entry name" value="P-loop containing nucleotide triphosphate hydrolases"/>
    <property type="match status" value="1"/>
</dbReference>
<dbReference type="SUPFAM" id="SSF54211">
    <property type="entry name" value="Ribosomal protein S5 domain 2-like"/>
    <property type="match status" value="1"/>
</dbReference>
<dbReference type="SUPFAM" id="SSF52540">
    <property type="entry name" value="P-loop containing nucleoside triphosphate hydrolases"/>
    <property type="match status" value="1"/>
</dbReference>
<gene>
    <name evidence="5" type="ORF">QEH59_11095</name>
</gene>
<dbReference type="PRINTS" id="PR01657">
    <property type="entry name" value="MCMFAMILY"/>
</dbReference>
<dbReference type="PANTHER" id="PTHR32039">
    <property type="entry name" value="MAGNESIUM-CHELATASE SUBUNIT CHLI"/>
    <property type="match status" value="1"/>
</dbReference>
<dbReference type="Pfam" id="PF13335">
    <property type="entry name" value="Mg_chelatase_C"/>
    <property type="match status" value="1"/>
</dbReference>
<reference evidence="5 6" key="1">
    <citation type="submission" date="2023-04" db="EMBL/GenBank/DDBJ databases">
        <title>A novel bacteria isolated from coastal sediment.</title>
        <authorList>
            <person name="Liu X.-J."/>
            <person name="Du Z.-J."/>
        </authorList>
    </citation>
    <scope>NUCLEOTIDE SEQUENCE [LARGE SCALE GENOMIC DNA]</scope>
    <source>
        <strain evidence="5 6">SDUM461004</strain>
    </source>
</reference>
<proteinExistence type="inferred from homology"/>
<dbReference type="Proteomes" id="UP001243717">
    <property type="component" value="Unassembled WGS sequence"/>
</dbReference>
<evidence type="ECO:0000256" key="2">
    <source>
        <dbReference type="ARBA" id="ARBA00022741"/>
    </source>
</evidence>
<dbReference type="InterPro" id="IPR014721">
    <property type="entry name" value="Ribsml_uS5_D2-typ_fold_subgr"/>
</dbReference>
<organism evidence="5 6">
    <name type="scientific">Thalassobacterium sedimentorum</name>
    <dbReference type="NCBI Taxonomy" id="3041258"/>
    <lineage>
        <taxon>Bacteria</taxon>
        <taxon>Pseudomonadati</taxon>
        <taxon>Verrucomicrobiota</taxon>
        <taxon>Opitutia</taxon>
        <taxon>Puniceicoccales</taxon>
        <taxon>Coraliomargaritaceae</taxon>
        <taxon>Thalassobacterium</taxon>
    </lineage>
</organism>
<comment type="caution">
    <text evidence="5">The sequence shown here is derived from an EMBL/GenBank/DDBJ whole genome shotgun (WGS) entry which is preliminary data.</text>
</comment>
<dbReference type="InterPro" id="IPR003593">
    <property type="entry name" value="AAA+_ATPase"/>
</dbReference>
<evidence type="ECO:0000256" key="1">
    <source>
        <dbReference type="ARBA" id="ARBA00006354"/>
    </source>
</evidence>
<keyword evidence="2" id="KW-0547">Nucleotide-binding</keyword>
<keyword evidence="6" id="KW-1185">Reference proteome</keyword>
<dbReference type="SMART" id="SM00382">
    <property type="entry name" value="AAA"/>
    <property type="match status" value="1"/>
</dbReference>
<comment type="similarity">
    <text evidence="1">Belongs to the Mg-chelatase subunits D/I family. ComM subfamily.</text>
</comment>
<dbReference type="Pfam" id="PF01078">
    <property type="entry name" value="Mg_chelatase"/>
    <property type="match status" value="1"/>
</dbReference>
<protein>
    <submittedName>
        <fullName evidence="5">YifB family Mg chelatase-like AAA ATPase</fullName>
    </submittedName>
</protein>
<dbReference type="NCBIfam" id="TIGR00368">
    <property type="entry name" value="YifB family Mg chelatase-like AAA ATPase"/>
    <property type="match status" value="1"/>
</dbReference>
<dbReference type="InterPro" id="IPR001208">
    <property type="entry name" value="MCM_dom"/>
</dbReference>
<evidence type="ECO:0000313" key="6">
    <source>
        <dbReference type="Proteomes" id="UP001243717"/>
    </source>
</evidence>
<dbReference type="RefSeq" id="WP_308985435.1">
    <property type="nucleotide sequence ID" value="NZ_JARXIC010000016.1"/>
</dbReference>
<accession>A0ABU1AJI2</accession>
<dbReference type="Gene3D" id="3.30.230.10">
    <property type="match status" value="1"/>
</dbReference>
<dbReference type="EMBL" id="JARXIC010000016">
    <property type="protein sequence ID" value="MDQ8194975.1"/>
    <property type="molecule type" value="Genomic_DNA"/>
</dbReference>
<evidence type="ECO:0000259" key="4">
    <source>
        <dbReference type="SMART" id="SM00382"/>
    </source>
</evidence>
<dbReference type="InterPro" id="IPR045006">
    <property type="entry name" value="CHLI-like"/>
</dbReference>
<feature type="domain" description="AAA+ ATPase" evidence="4">
    <location>
        <begin position="215"/>
        <end position="398"/>
    </location>
</feature>
<sequence>MLGITQSAALVGVDAHLVQVEVNTGEAGDPRFILVGLPDTAVKESQDRVLSAMANSGFRTPATRTTINLAPGGLRKEGPAYDLPIALAILASMKKCEDAELENFLIAGELSLSGKTRPVKGTLAMAMLAKRLGKRGLIVPTESADEAALVDDVAIYPVASLDEAVRFLNHEHIIKPLATNQSSFFQTPPESQRIDFSEVKGQQAVRRAVEIAVSGGHNLLMIGSPGSGKSMIAKRIPTIMPQPQIDEFLEILSIQSAAGTTLSSDNRYFQRPFRSPHHTISDVGLLGGGSIPGPGEISLAHNGVLFLDELPEFKRSALEVLRQPLEDGQVTISRSAGKITLPCSVMLVAAMNPCPCGYSGDNSRECRCTVPQIQRYRSKISGPLLDRIDLHTEAPALRIEELRNSQPGESSEMMRARCEAARAIQNERFQETQLASDRCNARMSHSQIRKHCTIDKEQGDLLQQAMEQLSLSARAYDRILKVARTIADLASSERIETAHLLEAIQYRSLDRNLFY</sequence>